<evidence type="ECO:0000313" key="2">
    <source>
        <dbReference type="Proteomes" id="UP000197446"/>
    </source>
</evidence>
<dbReference type="PIRSF" id="PIRSF037290">
    <property type="entry name" value="UCP037290"/>
    <property type="match status" value="1"/>
</dbReference>
<accession>A0A254MXT3</accession>
<dbReference type="InterPro" id="IPR047610">
    <property type="entry name" value="ImuA_translesion"/>
</dbReference>
<dbReference type="SUPFAM" id="SSF52540">
    <property type="entry name" value="P-loop containing nucleoside triphosphate hydrolases"/>
    <property type="match status" value="1"/>
</dbReference>
<sequence length="240" mass="26162">MWRGDQLGGPVAEVLPTGFATLDVELPGGGWPCGSLTEVLVRQFSIVELRLLSHAIAQQTSAGRSVALVGPPLAPHAPGLRHEGIDERQLVWIDVETPRDRLWATEQLVKGGSFGAVIAWLPLVRAEQIRRLQVLASRCKGPVFLCRPEVVAQDASAAPLRVLVRVDTDWQIAVDVLKRKGVPLEQTLHLTSMPGGLSKIMTPRLRYPSRLMPIEPSHVVVSPAVAAVRQRPEFAESSEP</sequence>
<dbReference type="Proteomes" id="UP000197446">
    <property type="component" value="Unassembled WGS sequence"/>
</dbReference>
<dbReference type="EMBL" id="NISI01000022">
    <property type="protein sequence ID" value="OWQ98146.1"/>
    <property type="molecule type" value="Genomic_DNA"/>
</dbReference>
<proteinExistence type="predicted"/>
<dbReference type="NCBIfam" id="NF033429">
    <property type="entry name" value="ImuA_translesion"/>
    <property type="match status" value="1"/>
</dbReference>
<name>A0A254MXT3_9BURK</name>
<dbReference type="InterPro" id="IPR017166">
    <property type="entry name" value="UCP037290"/>
</dbReference>
<dbReference type="OrthoDB" id="9811176at2"/>
<reference evidence="1 2" key="1">
    <citation type="journal article" date="2007" name="Int. J. Syst. Evol. Microbiol.">
        <title>Description of Pelomonas aquatica sp. nov. and Pelomonas puraquae sp. nov., isolated from industrial and haemodialysis water.</title>
        <authorList>
            <person name="Gomila M."/>
            <person name="Bowien B."/>
            <person name="Falsen E."/>
            <person name="Moore E.R."/>
            <person name="Lalucat J."/>
        </authorList>
    </citation>
    <scope>NUCLEOTIDE SEQUENCE [LARGE SCALE GENOMIC DNA]</scope>
    <source>
        <strain evidence="1 2">CCUG 52769</strain>
    </source>
</reference>
<protein>
    <submittedName>
        <fullName evidence="1">Recombinase RecA</fullName>
    </submittedName>
</protein>
<gene>
    <name evidence="1" type="ORF">CDO81_26620</name>
</gene>
<dbReference type="InterPro" id="IPR027417">
    <property type="entry name" value="P-loop_NTPase"/>
</dbReference>
<dbReference type="AlphaFoldDB" id="A0A254MXT3"/>
<dbReference type="Gene3D" id="3.40.50.300">
    <property type="entry name" value="P-loop containing nucleotide triphosphate hydrolases"/>
    <property type="match status" value="1"/>
</dbReference>
<evidence type="ECO:0000313" key="1">
    <source>
        <dbReference type="EMBL" id="OWQ98146.1"/>
    </source>
</evidence>
<keyword evidence="2" id="KW-1185">Reference proteome</keyword>
<comment type="caution">
    <text evidence="1">The sequence shown here is derived from an EMBL/GenBank/DDBJ whole genome shotgun (WGS) entry which is preliminary data.</text>
</comment>
<organism evidence="1 2">
    <name type="scientific">Roseateles puraquae</name>
    <dbReference type="NCBI Taxonomy" id="431059"/>
    <lineage>
        <taxon>Bacteria</taxon>
        <taxon>Pseudomonadati</taxon>
        <taxon>Pseudomonadota</taxon>
        <taxon>Betaproteobacteria</taxon>
        <taxon>Burkholderiales</taxon>
        <taxon>Sphaerotilaceae</taxon>
        <taxon>Roseateles</taxon>
    </lineage>
</organism>